<dbReference type="InterPro" id="IPR011250">
    <property type="entry name" value="OMP/PagP_B-barrel"/>
</dbReference>
<evidence type="ECO:0000256" key="2">
    <source>
        <dbReference type="SAM" id="SignalP"/>
    </source>
</evidence>
<dbReference type="RefSeq" id="WP_379661994.1">
    <property type="nucleotide sequence ID" value="NZ_JBHUDG010000005.1"/>
</dbReference>
<keyword evidence="4" id="KW-1185">Reference proteome</keyword>
<protein>
    <submittedName>
        <fullName evidence="3">Acyloxyacyl hydrolase</fullName>
    </submittedName>
</protein>
<sequence>MNLKRTLAVASVLSVATLFAQAQESVKVFGGAKQYRTWSIGVNAGVVSPIIPFGTNDYSEWESKLGYGLFVKKQLAPSFALKLDAHRGELAGKLSDAGNAPSFKTDLTYAAALKGVVNVGTISFLKKEKSLGFFVQAGAGLTGYDLKNNASNNTGKRTELYIPVGVGANIKLGQVVALNLGYDANFLDADNLDGGWFNGPSNKDRWSYAYAGLEFTLGSKSKPALQWNNAVSTLYNELQDPALRNDLDQLKSRTSAVEGQVDKLKKDSDGDGVSDQFDKCPNTPAGTKVDGSGCPIVFPQAQ</sequence>
<evidence type="ECO:0000313" key="3">
    <source>
        <dbReference type="EMBL" id="MFD1629616.1"/>
    </source>
</evidence>
<feature type="region of interest" description="Disordered" evidence="1">
    <location>
        <begin position="254"/>
        <end position="294"/>
    </location>
</feature>
<name>A0ABW4IDD2_9SPHI</name>
<keyword evidence="3" id="KW-0378">Hydrolase</keyword>
<feature type="chain" id="PRO_5046479719" evidence="2">
    <location>
        <begin position="23"/>
        <end position="302"/>
    </location>
</feature>
<accession>A0ABW4IDD2</accession>
<dbReference type="SUPFAM" id="SSF103647">
    <property type="entry name" value="TSP type-3 repeat"/>
    <property type="match status" value="1"/>
</dbReference>
<comment type="caution">
    <text evidence="3">The sequence shown here is derived from an EMBL/GenBank/DDBJ whole genome shotgun (WGS) entry which is preliminary data.</text>
</comment>
<dbReference type="InterPro" id="IPR018550">
    <property type="entry name" value="Lipid-A_deacylase-rel"/>
</dbReference>
<evidence type="ECO:0000256" key="1">
    <source>
        <dbReference type="SAM" id="MobiDB-lite"/>
    </source>
</evidence>
<feature type="signal peptide" evidence="2">
    <location>
        <begin position="1"/>
        <end position="22"/>
    </location>
</feature>
<dbReference type="EMBL" id="JBHUDG010000005">
    <property type="protein sequence ID" value="MFD1629616.1"/>
    <property type="molecule type" value="Genomic_DNA"/>
</dbReference>
<proteinExistence type="predicted"/>
<dbReference type="InterPro" id="IPR028974">
    <property type="entry name" value="TSP_type-3_rpt"/>
</dbReference>
<keyword evidence="2" id="KW-0732">Signal</keyword>
<dbReference type="SUPFAM" id="SSF56925">
    <property type="entry name" value="OMPA-like"/>
    <property type="match status" value="1"/>
</dbReference>
<dbReference type="GO" id="GO:0016787">
    <property type="term" value="F:hydrolase activity"/>
    <property type="evidence" value="ECO:0007669"/>
    <property type="project" value="UniProtKB-KW"/>
</dbReference>
<dbReference type="Proteomes" id="UP001597118">
    <property type="component" value="Unassembled WGS sequence"/>
</dbReference>
<dbReference type="Gene3D" id="4.10.1080.10">
    <property type="entry name" value="TSP type-3 repeat"/>
    <property type="match status" value="1"/>
</dbReference>
<reference evidence="4" key="1">
    <citation type="journal article" date="2019" name="Int. J. Syst. Evol. Microbiol.">
        <title>The Global Catalogue of Microorganisms (GCM) 10K type strain sequencing project: providing services to taxonomists for standard genome sequencing and annotation.</title>
        <authorList>
            <consortium name="The Broad Institute Genomics Platform"/>
            <consortium name="The Broad Institute Genome Sequencing Center for Infectious Disease"/>
            <person name="Wu L."/>
            <person name="Ma J."/>
        </authorList>
    </citation>
    <scope>NUCLEOTIDE SEQUENCE [LARGE SCALE GENOMIC DNA]</scope>
    <source>
        <strain evidence="4">CCUG 53762</strain>
    </source>
</reference>
<feature type="compositionally biased region" description="Basic and acidic residues" evidence="1">
    <location>
        <begin position="260"/>
        <end position="269"/>
    </location>
</feature>
<dbReference type="Pfam" id="PF09411">
    <property type="entry name" value="PagL"/>
    <property type="match status" value="1"/>
</dbReference>
<gene>
    <name evidence="3" type="ORF">ACFSAH_07005</name>
</gene>
<organism evidence="3 4">
    <name type="scientific">Pseudopedobacter beijingensis</name>
    <dbReference type="NCBI Taxonomy" id="1207056"/>
    <lineage>
        <taxon>Bacteria</taxon>
        <taxon>Pseudomonadati</taxon>
        <taxon>Bacteroidota</taxon>
        <taxon>Sphingobacteriia</taxon>
        <taxon>Sphingobacteriales</taxon>
        <taxon>Sphingobacteriaceae</taxon>
        <taxon>Pseudopedobacter</taxon>
    </lineage>
</organism>
<dbReference type="Gene3D" id="2.40.160.20">
    <property type="match status" value="1"/>
</dbReference>
<evidence type="ECO:0000313" key="4">
    <source>
        <dbReference type="Proteomes" id="UP001597118"/>
    </source>
</evidence>